<name>A0AAC8VVE6_9PROT</name>
<evidence type="ECO:0000313" key="2">
    <source>
        <dbReference type="Proteomes" id="UP000069935"/>
    </source>
</evidence>
<sequence>MAYLYIVDDDEPPKPLPSREEAEAEIADWQRRIDALYDEVVGWLPPGEGYEVDRSRLLPRHENMQKILELPGYEIPLLRIRRDGRDILMFQPDARWVLFTRGRVNLYVGTIRAGDRLLAKEADAEGPEWKYRTTGGWQPGGKPWNRECLLDLLREVR</sequence>
<accession>A0AAC8VVE6</accession>
<reference evidence="1 2" key="2">
    <citation type="journal article" date="2016" name="Genome Announc.">
        <title>Complete Genome Sequence of a Strain of Azospirillum thiophilum Isolated from a Sulfide Spring.</title>
        <authorList>
            <person name="Fomenkov A."/>
            <person name="Vincze T."/>
            <person name="Grabovich M."/>
            <person name="Anton B.P."/>
            <person name="Dubinina G."/>
            <person name="Orlova M."/>
            <person name="Belousova E."/>
            <person name="Roberts R.J."/>
        </authorList>
    </citation>
    <scope>NUCLEOTIDE SEQUENCE [LARGE SCALE GENOMIC DNA]</scope>
    <source>
        <strain evidence="1 2">BV-S</strain>
    </source>
</reference>
<keyword evidence="2" id="KW-1185">Reference proteome</keyword>
<dbReference type="AlphaFoldDB" id="A0AAC8VVE6"/>
<reference evidence="2" key="1">
    <citation type="submission" date="2015-08" db="EMBL/GenBank/DDBJ databases">
        <title>Complete Genome Sequence of Azospirillum thiophilum BV-S.</title>
        <authorList>
            <person name="Fomenkov A."/>
            <person name="Vincze T."/>
            <person name="Grabovich M."/>
            <person name="Dubinina G."/>
            <person name="Orlova M."/>
            <person name="Belousova E."/>
            <person name="Roberts R.J."/>
        </authorList>
    </citation>
    <scope>NUCLEOTIDE SEQUENCE [LARGE SCALE GENOMIC DNA]</scope>
    <source>
        <strain evidence="2">BV-S</strain>
    </source>
</reference>
<organism evidence="1 2">
    <name type="scientific">Azospirillum thiophilum</name>
    <dbReference type="NCBI Taxonomy" id="528244"/>
    <lineage>
        <taxon>Bacteria</taxon>
        <taxon>Pseudomonadati</taxon>
        <taxon>Pseudomonadota</taxon>
        <taxon>Alphaproteobacteria</taxon>
        <taxon>Rhodospirillales</taxon>
        <taxon>Azospirillaceae</taxon>
        <taxon>Azospirillum</taxon>
    </lineage>
</organism>
<protein>
    <submittedName>
        <fullName evidence="1">Uncharacterized protein</fullName>
    </submittedName>
</protein>
<dbReference type="KEGG" id="ati:AL072_04085"/>
<dbReference type="EMBL" id="CP012401">
    <property type="protein sequence ID" value="ALG70228.1"/>
    <property type="molecule type" value="Genomic_DNA"/>
</dbReference>
<proteinExistence type="predicted"/>
<dbReference type="Proteomes" id="UP000069935">
    <property type="component" value="Chromosome 1"/>
</dbReference>
<dbReference type="RefSeq" id="WP_045581402.1">
    <property type="nucleotide sequence ID" value="NZ_CP012401.1"/>
</dbReference>
<evidence type="ECO:0000313" key="1">
    <source>
        <dbReference type="EMBL" id="ALG70228.1"/>
    </source>
</evidence>
<gene>
    <name evidence="1" type="ORF">AL072_04085</name>
</gene>